<evidence type="ECO:0000313" key="3">
    <source>
        <dbReference type="Proteomes" id="UP000756921"/>
    </source>
</evidence>
<comment type="caution">
    <text evidence="2">The sequence shown here is derived from an EMBL/GenBank/DDBJ whole genome shotgun (WGS) entry which is preliminary data.</text>
</comment>
<protein>
    <submittedName>
        <fullName evidence="2">Uncharacterized protein</fullName>
    </submittedName>
</protein>
<dbReference type="AlphaFoldDB" id="A0A9P6G515"/>
<feature type="compositionally biased region" description="Acidic residues" evidence="1">
    <location>
        <begin position="600"/>
        <end position="610"/>
    </location>
</feature>
<feature type="region of interest" description="Disordered" evidence="1">
    <location>
        <begin position="308"/>
        <end position="336"/>
    </location>
</feature>
<feature type="region of interest" description="Disordered" evidence="1">
    <location>
        <begin position="1"/>
        <end position="73"/>
    </location>
</feature>
<evidence type="ECO:0000256" key="1">
    <source>
        <dbReference type="SAM" id="MobiDB-lite"/>
    </source>
</evidence>
<reference evidence="2" key="1">
    <citation type="journal article" date="2020" name="Mol. Plant Microbe Interact.">
        <title>Genome Sequence of the Biocontrol Agent Coniothyrium minitans strain Conio (IMI 134523).</title>
        <authorList>
            <person name="Patel D."/>
            <person name="Shittu T.A."/>
            <person name="Baroncelli R."/>
            <person name="Muthumeenakshi S."/>
            <person name="Osborne T.H."/>
            <person name="Janganan T.K."/>
            <person name="Sreenivasaprasad S."/>
        </authorList>
    </citation>
    <scope>NUCLEOTIDE SEQUENCE</scope>
    <source>
        <strain evidence="2">Conio</strain>
    </source>
</reference>
<gene>
    <name evidence="2" type="ORF">PMIN01_12906</name>
</gene>
<feature type="region of interest" description="Disordered" evidence="1">
    <location>
        <begin position="594"/>
        <end position="703"/>
    </location>
</feature>
<dbReference type="Proteomes" id="UP000756921">
    <property type="component" value="Unassembled WGS sequence"/>
</dbReference>
<keyword evidence="3" id="KW-1185">Reference proteome</keyword>
<feature type="region of interest" description="Disordered" evidence="1">
    <location>
        <begin position="352"/>
        <end position="380"/>
    </location>
</feature>
<dbReference type="EMBL" id="WJXW01000017">
    <property type="protein sequence ID" value="KAF9729216.1"/>
    <property type="molecule type" value="Genomic_DNA"/>
</dbReference>
<feature type="compositionally biased region" description="Polar residues" evidence="1">
    <location>
        <begin position="324"/>
        <end position="336"/>
    </location>
</feature>
<evidence type="ECO:0000313" key="2">
    <source>
        <dbReference type="EMBL" id="KAF9729216.1"/>
    </source>
</evidence>
<feature type="compositionally biased region" description="Acidic residues" evidence="1">
    <location>
        <begin position="667"/>
        <end position="678"/>
    </location>
</feature>
<dbReference type="OrthoDB" id="3675232at2759"/>
<feature type="compositionally biased region" description="Basic and acidic residues" evidence="1">
    <location>
        <begin position="690"/>
        <end position="703"/>
    </location>
</feature>
<accession>A0A9P6G515</accession>
<feature type="compositionally biased region" description="Low complexity" evidence="1">
    <location>
        <begin position="624"/>
        <end position="645"/>
    </location>
</feature>
<sequence length="703" mass="77378">MSEHTRSPNPKDTGDPDMKLSSSPDYLGEIALGKRPDGDLGTSRPGQSQVTPAHSAHGAEPKLPMVSRMGPEHIDTSSISKTRTLVSPCVNSSYQAPPPSADLDARGVELIRHLYGGPIEGYGGADAGETRQQEQPVTDEQMDGIFRRAYENILMHGLGKPALAATLHQNVSEALGLWTKRKVALLNILDNHIFFETQSVQDWNAARRRDGLPHDSNMLVPDQDSYFPLRWAALEAGIKVRNQRSIFELATQEDSESHAYKRLADASTAAAQPSPRLGLPRSSTLQPQQVIPNMFPRMPRTGPMIHAPIMHRPGPFMHDRARQPGSSAPMNHPRQPTLSIPALLPRLAPKPQKNIAPQEANGGNRAKRGSNTNGYDHLSLSPSANIPFPASDKQANVTAVELLTFLPRYFRQADIVDRFITNGGKASILTRIINEHREMKGGGVVSNNTIFIAMKNSMRSRGGVYEKWTVRTHPKPRGYNHNNLNIAGLRTKTGAQSTSRGTQNTERGADPIQFKFLGKHVKKFPSGFDALDLTRCVTYAMAHPDEDWEYPKDFEELVTRIGGPAAVHQEHYDIEAFRRWGRFRTRLRTVAGVDNGTHEDSDEGESDDEDSKVLGFPNGEQARGSGSKSAGGDQAGDGAARQEAQSLGCSMAAHAQASGLTHSLEDSVVEDELTELSPEEYRQNLHIKRTREAREDKGFDQEE</sequence>
<organism evidence="2 3">
    <name type="scientific">Paraphaeosphaeria minitans</name>
    <dbReference type="NCBI Taxonomy" id="565426"/>
    <lineage>
        <taxon>Eukaryota</taxon>
        <taxon>Fungi</taxon>
        <taxon>Dikarya</taxon>
        <taxon>Ascomycota</taxon>
        <taxon>Pezizomycotina</taxon>
        <taxon>Dothideomycetes</taxon>
        <taxon>Pleosporomycetidae</taxon>
        <taxon>Pleosporales</taxon>
        <taxon>Massarineae</taxon>
        <taxon>Didymosphaeriaceae</taxon>
        <taxon>Paraphaeosphaeria</taxon>
    </lineage>
</organism>
<proteinExistence type="predicted"/>
<feature type="region of interest" description="Disordered" evidence="1">
    <location>
        <begin position="265"/>
        <end position="286"/>
    </location>
</feature>
<feature type="compositionally biased region" description="Polar residues" evidence="1">
    <location>
        <begin position="369"/>
        <end position="380"/>
    </location>
</feature>
<name>A0A9P6G515_9PLEO</name>